<dbReference type="Pfam" id="PF00307">
    <property type="entry name" value="CH"/>
    <property type="match status" value="1"/>
</dbReference>
<dbReference type="PRINTS" id="PR00888">
    <property type="entry name" value="SM22CALPONIN"/>
</dbReference>
<dbReference type="InterPro" id="IPR011993">
    <property type="entry name" value="PH-like_dom_sf"/>
</dbReference>
<evidence type="ECO:0000313" key="16">
    <source>
        <dbReference type="EnsemblMetazoa" id="BGLB000860-PB"/>
    </source>
</evidence>
<evidence type="ECO:0000259" key="13">
    <source>
        <dbReference type="PROSITE" id="PS50010"/>
    </source>
</evidence>
<dbReference type="GO" id="GO:0008270">
    <property type="term" value="F:zinc ion binding"/>
    <property type="evidence" value="ECO:0007669"/>
    <property type="project" value="UniProtKB-KW"/>
</dbReference>
<proteinExistence type="predicted"/>
<dbReference type="InterPro" id="IPR001452">
    <property type="entry name" value="SH3_domain"/>
</dbReference>
<dbReference type="EnsemblMetazoa" id="BGLB000860-RB">
    <property type="protein sequence ID" value="BGLB000860-PB"/>
    <property type="gene ID" value="BGLB000860"/>
</dbReference>
<dbReference type="PROSITE" id="PS50010">
    <property type="entry name" value="DH_2"/>
    <property type="match status" value="1"/>
</dbReference>
<evidence type="ECO:0000313" key="17">
    <source>
        <dbReference type="Proteomes" id="UP000076420"/>
    </source>
</evidence>
<feature type="domain" description="Calponin-homology (CH)" evidence="14">
    <location>
        <begin position="4"/>
        <end position="123"/>
    </location>
</feature>
<dbReference type="InterPro" id="IPR002219">
    <property type="entry name" value="PKC_DAG/PE"/>
</dbReference>
<dbReference type="SMART" id="SM00033">
    <property type="entry name" value="CH"/>
    <property type="match status" value="1"/>
</dbReference>
<dbReference type="PROSITE" id="PS50002">
    <property type="entry name" value="SH3"/>
    <property type="match status" value="2"/>
</dbReference>
<dbReference type="InterPro" id="IPR036028">
    <property type="entry name" value="SH3-like_dom_sf"/>
</dbReference>
<dbReference type="InterPro" id="IPR003096">
    <property type="entry name" value="SM22_calponin"/>
</dbReference>
<dbReference type="PROSITE" id="PS50021">
    <property type="entry name" value="CH"/>
    <property type="match status" value="1"/>
</dbReference>
<feature type="domain" description="DH" evidence="13">
    <location>
        <begin position="223"/>
        <end position="401"/>
    </location>
</feature>
<sequence length="946" mass="108089">MMAADEWRNCVDWLVRCQILPPDHKATKHDATAFDLAQALRDGVLLCHLLNTLQPGCLDMKDFSSRPQMSQFLCMKNIRTFLQTCSTIFGLNPHDLFKPNDLFDVKDFKKVLDTLSQLSKSELAQRKFWGFLNHCEPHRQPDGYYNELEMYAVGFPPDSKHEDTDEDGDIYGNLHDLAIVNDLEDQEEIYDTVYQEDDDKIYDDLLKHRKSSASQPFGEPITKRDHCIKELMETEKNYNTALNMIIDHFIKPLYNVLPSADREIIFAHIQKLSEVHGELYEKLLKAIIASPPRLAEVFIQFKTKLLIYGDYCSNLPKAQEKIDKICENEQLRLKVQECERRANEGKFRLRDLLHVPMQRVLKYHLLMRELIKNTDKSSIEREGLERALEAMQDLSLYVNEVKRDHESLILIEDIQNSINDLKMPPNTTLKDYGRFQKDGELKVLSHSDTRQRNRHIFLFDKVMLMCKAKMVDKFLWGDTYSFKDAIVLGEFRIDDSPSIPEKKNEKVRAQTCGPLSPSSAEVFKTFFGASTNTSEYYSDNSNPSAGRNYIMQTFDTPRECDVCGKLLRGIFYQGYICSDTKKVVHKECIGKSTQPPQRPPRTVPIIAVKAVVETAYRGQPPPPGNFRPALYLSKNEEIDIISKPDSTWWKGKSSMGEEGYFPSNCVKEKRALKLTGQASGSSFNQNGGSLKSTRESPQEQDSGCVPALPKKREPKGFPSQLWFACMSIVTKTRTPRGDSYEQWGMSNGSSSPASLLRPPPGRQLQQQVAKLNSYPWYVGEMERQGAQQALDPLPDGTFLIRVTNNPARAGELSLSIKYANAVRHIKVNRTHDGQFYLAELRYFGSVQELVEFYQSTELADSFPDVCTTLRYPYKRVASGPKVLGYAVAIYDYAATSTSQVTLQVNDRIAILSKTGQDKGWWKGENLRTNRIGYFPLAYVQDEEEQT</sequence>
<evidence type="ECO:0000259" key="14">
    <source>
        <dbReference type="PROSITE" id="PS50021"/>
    </source>
</evidence>
<dbReference type="InterPro" id="IPR055251">
    <property type="entry name" value="SOS1_NGEF_PH"/>
</dbReference>
<evidence type="ECO:0000256" key="4">
    <source>
        <dbReference type="ARBA" id="ARBA00022723"/>
    </source>
</evidence>
<evidence type="ECO:0000256" key="6">
    <source>
        <dbReference type="ARBA" id="ARBA00022833"/>
    </source>
</evidence>
<evidence type="ECO:0000256" key="7">
    <source>
        <dbReference type="ARBA" id="ARBA00022999"/>
    </source>
</evidence>
<evidence type="ECO:0008006" key="18">
    <source>
        <dbReference type="Google" id="ProtNLM"/>
    </source>
</evidence>
<keyword evidence="2" id="KW-0597">Phosphoprotein</keyword>
<dbReference type="Gene3D" id="2.30.30.40">
    <property type="entry name" value="SH3 Domains"/>
    <property type="match status" value="2"/>
</dbReference>
<evidence type="ECO:0000256" key="5">
    <source>
        <dbReference type="ARBA" id="ARBA00022771"/>
    </source>
</evidence>
<gene>
    <name evidence="16" type="primary">106054148</name>
</gene>
<reference evidence="16" key="1">
    <citation type="submission" date="2020-05" db="UniProtKB">
        <authorList>
            <consortium name="EnsemblMetazoa"/>
        </authorList>
    </citation>
    <scope>IDENTIFICATION</scope>
    <source>
        <strain evidence="16">BB02</strain>
    </source>
</reference>
<evidence type="ECO:0000256" key="9">
    <source>
        <dbReference type="PROSITE-ProRule" id="PRU00192"/>
    </source>
</evidence>
<dbReference type="PROSITE" id="PS50081">
    <property type="entry name" value="ZF_DAG_PE_2"/>
    <property type="match status" value="1"/>
</dbReference>
<dbReference type="GO" id="GO:0035556">
    <property type="term" value="P:intracellular signal transduction"/>
    <property type="evidence" value="ECO:0007669"/>
    <property type="project" value="InterPro"/>
</dbReference>
<dbReference type="PANTHER" id="PTHR45818">
    <property type="entry name" value="PROTEIN VAV"/>
    <property type="match status" value="1"/>
</dbReference>
<dbReference type="AlphaFoldDB" id="A0A2C9JD47"/>
<dbReference type="CDD" id="cd20810">
    <property type="entry name" value="C1_VAV"/>
    <property type="match status" value="1"/>
</dbReference>
<dbReference type="Proteomes" id="UP000076420">
    <property type="component" value="Unassembled WGS sequence"/>
</dbReference>
<dbReference type="Pfam" id="PF00130">
    <property type="entry name" value="C1_1"/>
    <property type="match status" value="1"/>
</dbReference>
<dbReference type="PRINTS" id="PR00401">
    <property type="entry name" value="SH2DOMAIN"/>
</dbReference>
<dbReference type="PANTHER" id="PTHR45818:SF3">
    <property type="entry name" value="PROTEIN VAV"/>
    <property type="match status" value="1"/>
</dbReference>
<feature type="region of interest" description="Disordered" evidence="10">
    <location>
        <begin position="676"/>
        <end position="712"/>
    </location>
</feature>
<evidence type="ECO:0000256" key="1">
    <source>
        <dbReference type="ARBA" id="ARBA00022443"/>
    </source>
</evidence>
<keyword evidence="3" id="KW-0344">Guanine-nucleotide releasing factor</keyword>
<feature type="domain" description="SH3" evidence="12">
    <location>
        <begin position="605"/>
        <end position="671"/>
    </location>
</feature>
<dbReference type="GO" id="GO:0016477">
    <property type="term" value="P:cell migration"/>
    <property type="evidence" value="ECO:0007669"/>
    <property type="project" value="TreeGrafter"/>
</dbReference>
<dbReference type="SMART" id="SM00326">
    <property type="entry name" value="SH3"/>
    <property type="match status" value="2"/>
</dbReference>
<evidence type="ECO:0000256" key="8">
    <source>
        <dbReference type="PROSITE-ProRule" id="PRU00191"/>
    </source>
</evidence>
<feature type="domain" description="Phorbol-ester/DAG-type" evidence="15">
    <location>
        <begin position="546"/>
        <end position="596"/>
    </location>
</feature>
<evidence type="ECO:0000256" key="2">
    <source>
        <dbReference type="ARBA" id="ARBA00022553"/>
    </source>
</evidence>
<keyword evidence="6" id="KW-0862">Zinc</keyword>
<dbReference type="OrthoDB" id="5340910at2759"/>
<dbReference type="SUPFAM" id="SSF48065">
    <property type="entry name" value="DBL homology domain (DH-domain)"/>
    <property type="match status" value="1"/>
</dbReference>
<dbReference type="CDD" id="cd00160">
    <property type="entry name" value="RhoGEF"/>
    <property type="match status" value="1"/>
</dbReference>
<dbReference type="InterPro" id="IPR000980">
    <property type="entry name" value="SH2"/>
</dbReference>
<feature type="domain" description="SH3" evidence="12">
    <location>
        <begin position="881"/>
        <end position="944"/>
    </location>
</feature>
<dbReference type="InterPro" id="IPR001331">
    <property type="entry name" value="GDS_CDC24_CS"/>
</dbReference>
<evidence type="ECO:0000259" key="15">
    <source>
        <dbReference type="PROSITE" id="PS50081"/>
    </source>
</evidence>
<dbReference type="GO" id="GO:0007166">
    <property type="term" value="P:cell surface receptor signaling pathway"/>
    <property type="evidence" value="ECO:0007669"/>
    <property type="project" value="UniProtKB-ARBA"/>
</dbReference>
<keyword evidence="4" id="KW-0479">Metal-binding</keyword>
<name>A0A2C9JD47_BIOGL</name>
<dbReference type="SUPFAM" id="SSF50044">
    <property type="entry name" value="SH3-domain"/>
    <property type="match status" value="2"/>
</dbReference>
<dbReference type="InterPro" id="IPR001715">
    <property type="entry name" value="CH_dom"/>
</dbReference>
<dbReference type="Gene3D" id="1.10.418.10">
    <property type="entry name" value="Calponin-like domain"/>
    <property type="match status" value="1"/>
</dbReference>
<dbReference type="SMART" id="SM00252">
    <property type="entry name" value="SH2"/>
    <property type="match status" value="1"/>
</dbReference>
<dbReference type="Pfam" id="PF00018">
    <property type="entry name" value="SH3_1"/>
    <property type="match status" value="2"/>
</dbReference>
<dbReference type="SMART" id="SM00325">
    <property type="entry name" value="RhoGEF"/>
    <property type="match status" value="1"/>
</dbReference>
<dbReference type="KEGG" id="bgt:106054148"/>
<dbReference type="CDD" id="cd21201">
    <property type="entry name" value="CH_VAV"/>
    <property type="match status" value="1"/>
</dbReference>
<evidence type="ECO:0000259" key="11">
    <source>
        <dbReference type="PROSITE" id="PS50001"/>
    </source>
</evidence>
<dbReference type="InterPro" id="IPR036860">
    <property type="entry name" value="SH2_dom_sf"/>
</dbReference>
<dbReference type="Pfam" id="PF00621">
    <property type="entry name" value="RhoGEF"/>
    <property type="match status" value="1"/>
</dbReference>
<feature type="domain" description="SH2" evidence="11">
    <location>
        <begin position="776"/>
        <end position="873"/>
    </location>
</feature>
<dbReference type="SUPFAM" id="SSF50729">
    <property type="entry name" value="PH domain-like"/>
    <property type="match status" value="1"/>
</dbReference>
<evidence type="ECO:0000256" key="3">
    <source>
        <dbReference type="ARBA" id="ARBA00022658"/>
    </source>
</evidence>
<dbReference type="Gene3D" id="3.30.505.10">
    <property type="entry name" value="SH2 domain"/>
    <property type="match status" value="1"/>
</dbReference>
<dbReference type="SUPFAM" id="SSF55550">
    <property type="entry name" value="SH2 domain"/>
    <property type="match status" value="1"/>
</dbReference>
<dbReference type="InterPro" id="IPR036872">
    <property type="entry name" value="CH_dom_sf"/>
</dbReference>
<protein>
    <recommendedName>
        <fullName evidence="18">Protein vav</fullName>
    </recommendedName>
</protein>
<dbReference type="VEuPathDB" id="VectorBase:BGLAX_050559"/>
<dbReference type="PROSITE" id="PS00741">
    <property type="entry name" value="DH_1"/>
    <property type="match status" value="1"/>
</dbReference>
<dbReference type="Pfam" id="PF22697">
    <property type="entry name" value="SOS1_NGEF_PH"/>
    <property type="match status" value="1"/>
</dbReference>
<dbReference type="GO" id="GO:0005737">
    <property type="term" value="C:cytoplasm"/>
    <property type="evidence" value="ECO:0007669"/>
    <property type="project" value="TreeGrafter"/>
</dbReference>
<dbReference type="Gene3D" id="3.30.60.20">
    <property type="match status" value="1"/>
</dbReference>
<dbReference type="InterPro" id="IPR035899">
    <property type="entry name" value="DBL_dom_sf"/>
</dbReference>
<dbReference type="InterPro" id="IPR046349">
    <property type="entry name" value="C1-like_sf"/>
</dbReference>
<evidence type="ECO:0000259" key="12">
    <source>
        <dbReference type="PROSITE" id="PS50002"/>
    </source>
</evidence>
<accession>A0A2C9JD47</accession>
<feature type="region of interest" description="Disordered" evidence="10">
    <location>
        <begin position="738"/>
        <end position="760"/>
    </location>
</feature>
<dbReference type="CDD" id="cd00174">
    <property type="entry name" value="SH3"/>
    <property type="match status" value="1"/>
</dbReference>
<dbReference type="VEuPathDB" id="VectorBase:BGLB000860"/>
<keyword evidence="7 8" id="KW-0727">SH2 domain</keyword>
<dbReference type="GO" id="GO:0005085">
    <property type="term" value="F:guanyl-nucleotide exchange factor activity"/>
    <property type="evidence" value="ECO:0007669"/>
    <property type="project" value="UniProtKB-KW"/>
</dbReference>
<keyword evidence="5" id="KW-0863">Zinc-finger</keyword>
<dbReference type="InterPro" id="IPR000219">
    <property type="entry name" value="DH_dom"/>
</dbReference>
<feature type="compositionally biased region" description="Polar residues" evidence="10">
    <location>
        <begin position="676"/>
        <end position="691"/>
    </location>
</feature>
<dbReference type="STRING" id="6526.A0A2C9JD47"/>
<dbReference type="PROSITE" id="PS50001">
    <property type="entry name" value="SH2"/>
    <property type="match status" value="1"/>
</dbReference>
<organism evidence="16 17">
    <name type="scientific">Biomphalaria glabrata</name>
    <name type="common">Bloodfluke planorb</name>
    <name type="synonym">Freshwater snail</name>
    <dbReference type="NCBI Taxonomy" id="6526"/>
    <lineage>
        <taxon>Eukaryota</taxon>
        <taxon>Metazoa</taxon>
        <taxon>Spiralia</taxon>
        <taxon>Lophotrochozoa</taxon>
        <taxon>Mollusca</taxon>
        <taxon>Gastropoda</taxon>
        <taxon>Heterobranchia</taxon>
        <taxon>Euthyneura</taxon>
        <taxon>Panpulmonata</taxon>
        <taxon>Hygrophila</taxon>
        <taxon>Lymnaeoidea</taxon>
        <taxon>Planorbidae</taxon>
        <taxon>Biomphalaria</taxon>
    </lineage>
</organism>
<dbReference type="Gene3D" id="1.20.900.10">
    <property type="entry name" value="Dbl homology (DH) domain"/>
    <property type="match status" value="1"/>
</dbReference>
<dbReference type="SUPFAM" id="SSF47576">
    <property type="entry name" value="Calponin-homology domain, CH-domain"/>
    <property type="match status" value="1"/>
</dbReference>
<evidence type="ECO:0000256" key="10">
    <source>
        <dbReference type="SAM" id="MobiDB-lite"/>
    </source>
</evidence>
<dbReference type="Gene3D" id="2.30.29.30">
    <property type="entry name" value="Pleckstrin-homology domain (PH domain)/Phosphotyrosine-binding domain (PTB)"/>
    <property type="match status" value="1"/>
</dbReference>
<dbReference type="SUPFAM" id="SSF57889">
    <property type="entry name" value="Cysteine-rich domain"/>
    <property type="match status" value="1"/>
</dbReference>
<keyword evidence="1 9" id="KW-0728">SH3 domain</keyword>
<feature type="compositionally biased region" description="Low complexity" evidence="10">
    <location>
        <begin position="748"/>
        <end position="760"/>
    </location>
</feature>
<dbReference type="Pfam" id="PF00017">
    <property type="entry name" value="SH2"/>
    <property type="match status" value="1"/>
</dbReference>